<dbReference type="InterPro" id="IPR001055">
    <property type="entry name" value="Adrenodoxin-like"/>
</dbReference>
<evidence type="ECO:0000256" key="4">
    <source>
        <dbReference type="ARBA" id="ARBA00023004"/>
    </source>
</evidence>
<dbReference type="Proteomes" id="UP000276254">
    <property type="component" value="Plasmid unnamed1"/>
</dbReference>
<name>A0A494TJ80_SPHPE</name>
<protein>
    <submittedName>
        <fullName evidence="8">2Fe-2S ferredoxin</fullName>
    </submittedName>
</protein>
<dbReference type="SUPFAM" id="SSF54292">
    <property type="entry name" value="2Fe-2S ferredoxin-like"/>
    <property type="match status" value="1"/>
</dbReference>
<evidence type="ECO:0000256" key="5">
    <source>
        <dbReference type="ARBA" id="ARBA00023014"/>
    </source>
</evidence>
<dbReference type="Gene3D" id="3.10.20.30">
    <property type="match status" value="1"/>
</dbReference>
<keyword evidence="8" id="KW-0614">Plasmid</keyword>
<gene>
    <name evidence="8" type="ORF">D3Y57_03695</name>
</gene>
<dbReference type="InterPro" id="IPR036010">
    <property type="entry name" value="2Fe-2S_ferredoxin-like_sf"/>
</dbReference>
<keyword evidence="4" id="KW-0408">Iron</keyword>
<evidence type="ECO:0000313" key="8">
    <source>
        <dbReference type="EMBL" id="AYJ85478.1"/>
    </source>
</evidence>
<dbReference type="GO" id="GO:0009055">
    <property type="term" value="F:electron transfer activity"/>
    <property type="evidence" value="ECO:0007669"/>
    <property type="project" value="TreeGrafter"/>
</dbReference>
<dbReference type="GO" id="GO:0051537">
    <property type="term" value="F:2 iron, 2 sulfur cluster binding"/>
    <property type="evidence" value="ECO:0007669"/>
    <property type="project" value="UniProtKB-KW"/>
</dbReference>
<evidence type="ECO:0000256" key="1">
    <source>
        <dbReference type="ARBA" id="ARBA00010914"/>
    </source>
</evidence>
<keyword evidence="9" id="KW-1185">Reference proteome</keyword>
<accession>A0A494TJ80</accession>
<evidence type="ECO:0000256" key="6">
    <source>
        <dbReference type="ARBA" id="ARBA00034078"/>
    </source>
</evidence>
<dbReference type="AlphaFoldDB" id="A0A494TJ80"/>
<keyword evidence="2" id="KW-0001">2Fe-2S</keyword>
<reference evidence="8 9" key="1">
    <citation type="submission" date="2018-09" db="EMBL/GenBank/DDBJ databases">
        <title>Sphingomonas peninsula sp. nov., isolated from fildes peninsula, Antarctic soil.</title>
        <authorList>
            <person name="Yingchao G."/>
        </authorList>
    </citation>
    <scope>NUCLEOTIDE SEQUENCE [LARGE SCALE GENOMIC DNA]</scope>
    <source>
        <strain evidence="8 9">YZ-8</strain>
        <plasmid evidence="8 9">unnamed1</plasmid>
    </source>
</reference>
<dbReference type="PRINTS" id="PR00355">
    <property type="entry name" value="ADRENODOXIN"/>
</dbReference>
<keyword evidence="3" id="KW-0479">Metal-binding</keyword>
<dbReference type="EMBL" id="CP032828">
    <property type="protein sequence ID" value="AYJ85478.1"/>
    <property type="molecule type" value="Genomic_DNA"/>
</dbReference>
<dbReference type="PANTHER" id="PTHR23426">
    <property type="entry name" value="FERREDOXIN/ADRENODOXIN"/>
    <property type="match status" value="1"/>
</dbReference>
<dbReference type="PROSITE" id="PS51085">
    <property type="entry name" value="2FE2S_FER_2"/>
    <property type="match status" value="1"/>
</dbReference>
<organism evidence="8 9">
    <name type="scientific">Sphingomonas paeninsulae</name>
    <dbReference type="NCBI Taxonomy" id="2319844"/>
    <lineage>
        <taxon>Bacteria</taxon>
        <taxon>Pseudomonadati</taxon>
        <taxon>Pseudomonadota</taxon>
        <taxon>Alphaproteobacteria</taxon>
        <taxon>Sphingomonadales</taxon>
        <taxon>Sphingomonadaceae</taxon>
        <taxon>Sphingomonas</taxon>
    </lineage>
</organism>
<keyword evidence="5" id="KW-0411">Iron-sulfur</keyword>
<dbReference type="InterPro" id="IPR001041">
    <property type="entry name" value="2Fe-2S_ferredoxin-type"/>
</dbReference>
<evidence type="ECO:0000256" key="3">
    <source>
        <dbReference type="ARBA" id="ARBA00022723"/>
    </source>
</evidence>
<evidence type="ECO:0000256" key="2">
    <source>
        <dbReference type="ARBA" id="ARBA00022714"/>
    </source>
</evidence>
<feature type="domain" description="2Fe-2S ferredoxin-type" evidence="7">
    <location>
        <begin position="1"/>
        <end position="96"/>
    </location>
</feature>
<dbReference type="GO" id="GO:0140647">
    <property type="term" value="P:P450-containing electron transport chain"/>
    <property type="evidence" value="ECO:0007669"/>
    <property type="project" value="InterPro"/>
</dbReference>
<dbReference type="PANTHER" id="PTHR23426:SF65">
    <property type="entry name" value="FERREDOXIN-2, MITOCHONDRIAL"/>
    <property type="match status" value="1"/>
</dbReference>
<evidence type="ECO:0000313" key="9">
    <source>
        <dbReference type="Proteomes" id="UP000276254"/>
    </source>
</evidence>
<geneLocation type="plasmid" evidence="8">
    <name>unnamed1</name>
</geneLocation>
<comment type="cofactor">
    <cofactor evidence="6">
        <name>[2Fe-2S] cluster</name>
        <dbReference type="ChEBI" id="CHEBI:190135"/>
    </cofactor>
</comment>
<dbReference type="GO" id="GO:0046872">
    <property type="term" value="F:metal ion binding"/>
    <property type="evidence" value="ECO:0007669"/>
    <property type="project" value="UniProtKB-KW"/>
</dbReference>
<comment type="similarity">
    <text evidence="1">Belongs to the adrenodoxin/putidaredoxin family.</text>
</comment>
<evidence type="ECO:0000259" key="7">
    <source>
        <dbReference type="PROSITE" id="PS51085"/>
    </source>
</evidence>
<dbReference type="InterPro" id="IPR012675">
    <property type="entry name" value="Beta-grasp_dom_sf"/>
</dbReference>
<sequence length="96" mass="9981">MSNGAVQNIRGVVGETLMEAAVDHQIAGIAATCGGCCACATCHVIVSPDWYDRVGPPGPMENDTLYFGAARRPTSRLSCQIDLTTALNGLQVTVAT</sequence>
<dbReference type="OrthoDB" id="9799640at2"/>
<dbReference type="KEGG" id="spha:D3Y57_03695"/>
<dbReference type="Pfam" id="PF00111">
    <property type="entry name" value="Fer2"/>
    <property type="match status" value="1"/>
</dbReference>
<proteinExistence type="inferred from homology"/>